<dbReference type="EMBL" id="KI894038">
    <property type="protein sequence ID" value="OBR81264.1"/>
    <property type="molecule type" value="Genomic_DNA"/>
</dbReference>
<dbReference type="Proteomes" id="UP000078595">
    <property type="component" value="Chromosome 8"/>
</dbReference>
<dbReference type="Pfam" id="PF05251">
    <property type="entry name" value="Ost5"/>
    <property type="match status" value="1"/>
</dbReference>
<keyword evidence="5 6" id="KW-0472">Membrane</keyword>
<keyword evidence="9" id="KW-1185">Reference proteome</keyword>
<keyword evidence="4 6" id="KW-1133">Transmembrane helix</keyword>
<evidence type="ECO:0000256" key="5">
    <source>
        <dbReference type="ARBA" id="ARBA00023136"/>
    </source>
</evidence>
<evidence type="ECO:0000313" key="7">
    <source>
        <dbReference type="EMBL" id="OBR81264.1"/>
    </source>
</evidence>
<dbReference type="GeneID" id="28972349"/>
<dbReference type="InterPro" id="IPR007915">
    <property type="entry name" value="TMEM258/Ost5"/>
</dbReference>
<dbReference type="STRING" id="1296121.A0A1A5ZTX4"/>
<organism evidence="7">
    <name type="scientific">Kwoniella dejecticola CBS 10117</name>
    <dbReference type="NCBI Taxonomy" id="1296121"/>
    <lineage>
        <taxon>Eukaryota</taxon>
        <taxon>Fungi</taxon>
        <taxon>Dikarya</taxon>
        <taxon>Basidiomycota</taxon>
        <taxon>Agaricomycotina</taxon>
        <taxon>Tremellomycetes</taxon>
        <taxon>Tremellales</taxon>
        <taxon>Cryptococcaceae</taxon>
        <taxon>Kwoniella</taxon>
    </lineage>
</organism>
<comment type="function">
    <text evidence="6">Subunit of the oligosaccharyl transferase (OST) complex that catalyzes the initial transfer of a defined glycan (Glc(3)Man(9)GlcNAc(2) in eukaryotes) from the lipid carrier dolichol-pyrophosphate to an asparagine residue within an Asn-X-Ser/Thr consensus motif in nascent polypeptide chains, the first step in protein N-glycosylation. N-glycosylation occurs cotranslationally and the complex associates with the Sec61 complex at the channel-forming translocon complex that mediates protein translocation across the endoplasmic reticulum (ER). All subunits are required for a maximal enzyme activity.</text>
</comment>
<evidence type="ECO:0000313" key="9">
    <source>
        <dbReference type="Proteomes" id="UP000078595"/>
    </source>
</evidence>
<reference evidence="8" key="2">
    <citation type="submission" date="2013-07" db="EMBL/GenBank/DDBJ databases">
        <authorList>
            <consortium name="The Broad Institute Genome Sequencing Platform"/>
            <person name="Cuomo C."/>
            <person name="Litvintseva A."/>
            <person name="Chen Y."/>
            <person name="Heitman J."/>
            <person name="Sun S."/>
            <person name="Springer D."/>
            <person name="Dromer F."/>
            <person name="Young S.K."/>
            <person name="Zeng Q."/>
            <person name="Gargeya S."/>
            <person name="Fitzgerald M."/>
            <person name="Abouelleil A."/>
            <person name="Alvarado L."/>
            <person name="Berlin A.M."/>
            <person name="Chapman S.B."/>
            <person name="Dewar J."/>
            <person name="Goldberg J."/>
            <person name="Griggs A."/>
            <person name="Gujja S."/>
            <person name="Hansen M."/>
            <person name="Howarth C."/>
            <person name="Imamovic A."/>
            <person name="Larimer J."/>
            <person name="McCowan C."/>
            <person name="Murphy C."/>
            <person name="Pearson M."/>
            <person name="Priest M."/>
            <person name="Roberts A."/>
            <person name="Saif S."/>
            <person name="Shea T."/>
            <person name="Sykes S."/>
            <person name="Wortman J."/>
            <person name="Nusbaum C."/>
            <person name="Birren B."/>
        </authorList>
    </citation>
    <scope>NUCLEOTIDE SEQUENCE</scope>
    <source>
        <strain evidence="8">CBS 10117</strain>
    </source>
</reference>
<dbReference type="GO" id="GO:0006487">
    <property type="term" value="P:protein N-linked glycosylation"/>
    <property type="evidence" value="ECO:0007669"/>
    <property type="project" value="UniProtKB-UniRule"/>
</dbReference>
<dbReference type="VEuPathDB" id="FungiDB:I303_08650"/>
<comment type="similarity">
    <text evidence="2 6">Belongs to the OST5 family.</text>
</comment>
<evidence type="ECO:0000256" key="2">
    <source>
        <dbReference type="ARBA" id="ARBA00009825"/>
    </source>
</evidence>
<dbReference type="AlphaFoldDB" id="A0A1A5ZTX4"/>
<accession>A0A1A5ZTX4</accession>
<protein>
    <recommendedName>
        <fullName evidence="6">Dolichyl-diphosphooligosaccharide-protein glycosyltransferase subunit OST5</fullName>
    </recommendedName>
</protein>
<dbReference type="RefSeq" id="XP_018259106.1">
    <property type="nucleotide sequence ID" value="XM_018411905.1"/>
</dbReference>
<feature type="transmembrane region" description="Helical" evidence="6">
    <location>
        <begin position="58"/>
        <end position="82"/>
    </location>
</feature>
<dbReference type="EMBL" id="CP144537">
    <property type="protein sequence ID" value="WWC64101.1"/>
    <property type="molecule type" value="Genomic_DNA"/>
</dbReference>
<evidence type="ECO:0000313" key="8">
    <source>
        <dbReference type="EMBL" id="WWC64101.1"/>
    </source>
</evidence>
<reference evidence="8" key="3">
    <citation type="submission" date="2024-02" db="EMBL/GenBank/DDBJ databases">
        <title>Comparative genomics of Cryptococcus and Kwoniella reveals pathogenesis evolution and contrasting modes of karyotype evolution via chromosome fusion or intercentromeric recombination.</title>
        <authorList>
            <person name="Coelho M.A."/>
            <person name="David-Palma M."/>
            <person name="Shea T."/>
            <person name="Bowers K."/>
            <person name="McGinley-Smith S."/>
            <person name="Mohammad A.W."/>
            <person name="Gnirke A."/>
            <person name="Yurkov A.M."/>
            <person name="Nowrousian M."/>
            <person name="Sun S."/>
            <person name="Cuomo C.A."/>
            <person name="Heitman J."/>
        </authorList>
    </citation>
    <scope>NUCLEOTIDE SEQUENCE</scope>
    <source>
        <strain evidence="8">CBS 10117</strain>
    </source>
</reference>
<comment type="subcellular location">
    <subcellularLocation>
        <location evidence="1 6">Membrane</location>
        <topology evidence="1 6">Multi-pass membrane protein</topology>
    </subcellularLocation>
</comment>
<reference evidence="7" key="1">
    <citation type="submission" date="2013-07" db="EMBL/GenBank/DDBJ databases">
        <title>The Genome Sequence of Cryptococcus dejecticola CBS10117.</title>
        <authorList>
            <consortium name="The Broad Institute Genome Sequencing Platform"/>
            <person name="Cuomo C."/>
            <person name="Litvintseva A."/>
            <person name="Chen Y."/>
            <person name="Heitman J."/>
            <person name="Sun S."/>
            <person name="Springer D."/>
            <person name="Dromer F."/>
            <person name="Young S.K."/>
            <person name="Zeng Q."/>
            <person name="Gargeya S."/>
            <person name="Fitzgerald M."/>
            <person name="Abouelleil A."/>
            <person name="Alvarado L."/>
            <person name="Berlin A.M."/>
            <person name="Chapman S.B."/>
            <person name="Dewar J."/>
            <person name="Goldberg J."/>
            <person name="Griggs A."/>
            <person name="Gujja S."/>
            <person name="Hansen M."/>
            <person name="Howarth C."/>
            <person name="Imamovic A."/>
            <person name="Larimer J."/>
            <person name="McCowan C."/>
            <person name="Murphy C."/>
            <person name="Pearson M."/>
            <person name="Priest M."/>
            <person name="Roberts A."/>
            <person name="Saif S."/>
            <person name="Shea T."/>
            <person name="Sykes S."/>
            <person name="Wortman J."/>
            <person name="Nusbaum C."/>
            <person name="Birren B."/>
        </authorList>
    </citation>
    <scope>NUCLEOTIDE SEQUENCE [LARGE SCALE GENOMIC DNA]</scope>
    <source>
        <strain evidence="7">CBS 10117</strain>
    </source>
</reference>
<comment type="subunit">
    <text evidence="6">Component of the oligosaccharyltransferase (OST) complex.</text>
</comment>
<evidence type="ECO:0000256" key="1">
    <source>
        <dbReference type="ARBA" id="ARBA00004141"/>
    </source>
</evidence>
<proteinExistence type="inferred from homology"/>
<name>A0A1A5ZTX4_9TREE</name>
<evidence type="ECO:0000256" key="6">
    <source>
        <dbReference type="RuleBase" id="RU367008"/>
    </source>
</evidence>
<sequence>MSETYASIKSLHSSLPAFQAPISLSLLPSIALVSLLAFFALTFLFTTLPKSKIPIAELSTALIASALAGGGIVALFCTLGVYV</sequence>
<gene>
    <name evidence="7" type="ORF">I303_08650</name>
    <name evidence="8" type="ORF">I303_106708</name>
</gene>
<evidence type="ECO:0000256" key="3">
    <source>
        <dbReference type="ARBA" id="ARBA00022692"/>
    </source>
</evidence>
<dbReference type="KEGG" id="kdj:28972349"/>
<evidence type="ECO:0000256" key="4">
    <source>
        <dbReference type="ARBA" id="ARBA00022989"/>
    </source>
</evidence>
<keyword evidence="3 6" id="KW-0812">Transmembrane</keyword>
<feature type="transmembrane region" description="Helical" evidence="6">
    <location>
        <begin position="20"/>
        <end position="46"/>
    </location>
</feature>
<dbReference type="GO" id="GO:0008250">
    <property type="term" value="C:oligosaccharyltransferase complex"/>
    <property type="evidence" value="ECO:0007669"/>
    <property type="project" value="UniProtKB-UniRule"/>
</dbReference>